<organism evidence="1 2">
    <name type="scientific">Araneus ventricosus</name>
    <name type="common">Orbweaver spider</name>
    <name type="synonym">Epeira ventricosa</name>
    <dbReference type="NCBI Taxonomy" id="182803"/>
    <lineage>
        <taxon>Eukaryota</taxon>
        <taxon>Metazoa</taxon>
        <taxon>Ecdysozoa</taxon>
        <taxon>Arthropoda</taxon>
        <taxon>Chelicerata</taxon>
        <taxon>Arachnida</taxon>
        <taxon>Araneae</taxon>
        <taxon>Araneomorphae</taxon>
        <taxon>Entelegynae</taxon>
        <taxon>Araneoidea</taxon>
        <taxon>Araneidae</taxon>
        <taxon>Araneus</taxon>
    </lineage>
</organism>
<dbReference type="EMBL" id="BGPR01056255">
    <property type="protein sequence ID" value="GBO32769.1"/>
    <property type="molecule type" value="Genomic_DNA"/>
</dbReference>
<gene>
    <name evidence="1" type="ORF">AVEN_144504_1</name>
</gene>
<name>A0A4Y2W633_ARAVE</name>
<proteinExistence type="predicted"/>
<comment type="caution">
    <text evidence="1">The sequence shown here is derived from an EMBL/GenBank/DDBJ whole genome shotgun (WGS) entry which is preliminary data.</text>
</comment>
<dbReference type="Proteomes" id="UP000499080">
    <property type="component" value="Unassembled WGS sequence"/>
</dbReference>
<dbReference type="AlphaFoldDB" id="A0A4Y2W633"/>
<sequence length="96" mass="11097">MSCWSSEPLLHLLLSLPSKHDTPFAPIFSKAKELQPPPPRLHRSNFSIYGPTIEMECLESKKIGYPNFQPHRFNPRRIFALMSGFRVERNVFEGQA</sequence>
<accession>A0A4Y2W633</accession>
<evidence type="ECO:0000313" key="1">
    <source>
        <dbReference type="EMBL" id="GBO32769.1"/>
    </source>
</evidence>
<evidence type="ECO:0000313" key="2">
    <source>
        <dbReference type="Proteomes" id="UP000499080"/>
    </source>
</evidence>
<reference evidence="1 2" key="1">
    <citation type="journal article" date="2019" name="Sci. Rep.">
        <title>Orb-weaving spider Araneus ventricosus genome elucidates the spidroin gene catalogue.</title>
        <authorList>
            <person name="Kono N."/>
            <person name="Nakamura H."/>
            <person name="Ohtoshi R."/>
            <person name="Moran D.A.P."/>
            <person name="Shinohara A."/>
            <person name="Yoshida Y."/>
            <person name="Fujiwara M."/>
            <person name="Mori M."/>
            <person name="Tomita M."/>
            <person name="Arakawa K."/>
        </authorList>
    </citation>
    <scope>NUCLEOTIDE SEQUENCE [LARGE SCALE GENOMIC DNA]</scope>
</reference>
<keyword evidence="2" id="KW-1185">Reference proteome</keyword>
<protein>
    <submittedName>
        <fullName evidence="1">Uncharacterized protein</fullName>
    </submittedName>
</protein>